<evidence type="ECO:0000313" key="2">
    <source>
        <dbReference type="EMBL" id="WYJ89076.1"/>
    </source>
</evidence>
<sequence length="170" mass="19601">MDRIIQLVKGNRLKEVYLTGFIDEVDGQLEFCPDLRFLYFEFASGFLECLSIEQYSRLQLKIVDSVKHDFEIDEDMFAGISRAGDLILDVPDSQTNEIIKIVVYDLNVSEVQITCVALSLWLRSGQHIFLDPSFLQGIGSGSDSQKDYWEENLKEHRKVERPESVLFTLE</sequence>
<dbReference type="AlphaFoldDB" id="A0A242KCW5"/>
<proteinExistence type="predicted"/>
<accession>A0A242KCW5</accession>
<name>A0A242KCW5_9ENTE</name>
<evidence type="ECO:0000313" key="3">
    <source>
        <dbReference type="Proteomes" id="UP000195141"/>
    </source>
</evidence>
<evidence type="ECO:0000313" key="1">
    <source>
        <dbReference type="EMBL" id="OTP19011.1"/>
    </source>
</evidence>
<protein>
    <submittedName>
        <fullName evidence="1">Uncharacterized protein</fullName>
    </submittedName>
</protein>
<reference evidence="2" key="3">
    <citation type="submission" date="2024-03" db="EMBL/GenBank/DDBJ databases">
        <title>The Genome Sequence of Enterococcus sp. DIV0242b.</title>
        <authorList>
            <consortium name="The Broad Institute Genomics Platform"/>
            <consortium name="The Broad Institute Microbial Omics Core"/>
            <consortium name="The Broad Institute Genomic Center for Infectious Diseases"/>
            <person name="Earl A."/>
            <person name="Manson A."/>
            <person name="Gilmore M."/>
            <person name="Schwartman J."/>
            <person name="Shea T."/>
            <person name="Abouelleil A."/>
            <person name="Cao P."/>
            <person name="Chapman S."/>
            <person name="Cusick C."/>
            <person name="Young S."/>
            <person name="Neafsey D."/>
            <person name="Nusbaum C."/>
            <person name="Birren B."/>
        </authorList>
    </citation>
    <scope>NUCLEOTIDE SEQUENCE</scope>
    <source>
        <strain evidence="2">9E7_DIV0242</strain>
    </source>
</reference>
<gene>
    <name evidence="2" type="ORF">A5888_000795</name>
    <name evidence="1" type="ORF">A5888_000825</name>
</gene>
<dbReference type="EMBL" id="NGMM01000001">
    <property type="protein sequence ID" value="OTP19011.1"/>
    <property type="molecule type" value="Genomic_DNA"/>
</dbReference>
<reference evidence="1" key="1">
    <citation type="submission" date="2017-05" db="EMBL/GenBank/DDBJ databases">
        <title>The Genome Sequence of Enterococcus sp. 9E7_DIV0242.</title>
        <authorList>
            <consortium name="The Broad Institute Genomics Platform"/>
            <consortium name="The Broad Institute Genomic Center for Infectious Diseases"/>
            <person name="Earl A."/>
            <person name="Manson A."/>
            <person name="Schwartman J."/>
            <person name="Gilmore M."/>
            <person name="Abouelleil A."/>
            <person name="Cao P."/>
            <person name="Chapman S."/>
            <person name="Cusick C."/>
            <person name="Shea T."/>
            <person name="Young S."/>
            <person name="Neafsey D."/>
            <person name="Nusbaum C."/>
            <person name="Birren B."/>
        </authorList>
    </citation>
    <scope>NUCLEOTIDE SEQUENCE [LARGE SCALE GENOMIC DNA]</scope>
    <source>
        <strain evidence="1">9E7_DIV0242</strain>
    </source>
</reference>
<dbReference type="Proteomes" id="UP000195141">
    <property type="component" value="Chromosome"/>
</dbReference>
<reference evidence="2" key="2">
    <citation type="submission" date="2017-05" db="EMBL/GenBank/DDBJ databases">
        <authorList>
            <consortium name="The Broad Institute Genomics Platform"/>
            <consortium name="The Broad Institute Genomic Center for Infectious Diseases"/>
            <person name="Earl A."/>
            <person name="Manson A."/>
            <person name="Schwartman J."/>
            <person name="Gilmore M."/>
            <person name="Abouelleil A."/>
            <person name="Cao P."/>
            <person name="Chapman S."/>
            <person name="Cusick C."/>
            <person name="Shea T."/>
            <person name="Young S."/>
            <person name="Neafsey D."/>
            <person name="Nusbaum C."/>
            <person name="Birren B."/>
        </authorList>
    </citation>
    <scope>NUCLEOTIDE SEQUENCE</scope>
    <source>
        <strain evidence="2">9E7_DIV0242</strain>
    </source>
</reference>
<keyword evidence="3" id="KW-1185">Reference proteome</keyword>
<organism evidence="1">
    <name type="scientific">Candidatus Enterococcus clewellii</name>
    <dbReference type="NCBI Taxonomy" id="1834193"/>
    <lineage>
        <taxon>Bacteria</taxon>
        <taxon>Bacillati</taxon>
        <taxon>Bacillota</taxon>
        <taxon>Bacilli</taxon>
        <taxon>Lactobacillales</taxon>
        <taxon>Enterococcaceae</taxon>
        <taxon>Enterococcus</taxon>
    </lineage>
</organism>
<dbReference type="RefSeq" id="WP_086347926.1">
    <property type="nucleotide sequence ID" value="NZ_CP147247.1"/>
</dbReference>
<dbReference type="OrthoDB" id="2640484at2"/>
<dbReference type="EMBL" id="CP147247">
    <property type="protein sequence ID" value="WYJ89076.1"/>
    <property type="molecule type" value="Genomic_DNA"/>
</dbReference>